<name>A0AAX4KH23_9TREE</name>
<sequence>MTAEIARATAVTAQEGYLWRVTLQDKTSRPGLFSKPEERSPQDIYPKTTVWNPGIYEIHFFQFSDFTPAYVTNVVDSNSYGTRNDDGSKVESRRDCVNTLEALIPFRTPNSSSHTEFNGIKIRNFSDSANHNNEIRRWSDTINFSVTTPIDLSEEETHVNANWSNTSDVKGLALDLYMDGKLVDTVNEVGGRIRGMTVIYGGNSHSGRSADGNKVQALLRSLSH</sequence>
<organism evidence="1 2">
    <name type="scientific">Kwoniella europaea PYCC6329</name>
    <dbReference type="NCBI Taxonomy" id="1423913"/>
    <lineage>
        <taxon>Eukaryota</taxon>
        <taxon>Fungi</taxon>
        <taxon>Dikarya</taxon>
        <taxon>Basidiomycota</taxon>
        <taxon>Agaricomycotina</taxon>
        <taxon>Tremellomycetes</taxon>
        <taxon>Tremellales</taxon>
        <taxon>Cryptococcaceae</taxon>
        <taxon>Kwoniella</taxon>
    </lineage>
</organism>
<reference evidence="1 2" key="1">
    <citation type="submission" date="2024-01" db="EMBL/GenBank/DDBJ databases">
        <title>Comparative genomics of Cryptococcus and Kwoniella reveals pathogenesis evolution and contrasting modes of karyotype evolution via chromosome fusion or intercentromeric recombination.</title>
        <authorList>
            <person name="Coelho M.A."/>
            <person name="David-Palma M."/>
            <person name="Shea T."/>
            <person name="Bowers K."/>
            <person name="McGinley-Smith S."/>
            <person name="Mohammad A.W."/>
            <person name="Gnirke A."/>
            <person name="Yurkov A.M."/>
            <person name="Nowrousian M."/>
            <person name="Sun S."/>
            <person name="Cuomo C.A."/>
            <person name="Heitman J."/>
        </authorList>
    </citation>
    <scope>NUCLEOTIDE SEQUENCE [LARGE SCALE GENOMIC DNA]</scope>
    <source>
        <strain evidence="1 2">PYCC6329</strain>
    </source>
</reference>
<proteinExistence type="predicted"/>
<dbReference type="Proteomes" id="UP001358614">
    <property type="component" value="Chromosome 1"/>
</dbReference>
<evidence type="ECO:0000313" key="2">
    <source>
        <dbReference type="Proteomes" id="UP001358614"/>
    </source>
</evidence>
<dbReference type="EMBL" id="CP144089">
    <property type="protein sequence ID" value="WWD05309.1"/>
    <property type="molecule type" value="Genomic_DNA"/>
</dbReference>
<keyword evidence="2" id="KW-1185">Reference proteome</keyword>
<dbReference type="RefSeq" id="XP_066083276.1">
    <property type="nucleotide sequence ID" value="XM_066227179.1"/>
</dbReference>
<dbReference type="GeneID" id="91102186"/>
<dbReference type="AlphaFoldDB" id="A0AAX4KH23"/>
<accession>A0AAX4KH23</accession>
<gene>
    <name evidence="1" type="ORF">V865_003382</name>
</gene>
<evidence type="ECO:0000313" key="1">
    <source>
        <dbReference type="EMBL" id="WWD05309.1"/>
    </source>
</evidence>
<dbReference type="KEGG" id="ker:91102186"/>
<protein>
    <submittedName>
        <fullName evidence="1">Uncharacterized protein</fullName>
    </submittedName>
</protein>